<evidence type="ECO:0000313" key="2">
    <source>
        <dbReference type="Proteomes" id="UP000327157"/>
    </source>
</evidence>
<keyword evidence="2" id="KW-1185">Reference proteome</keyword>
<dbReference type="OrthoDB" id="1752324at2759"/>
<gene>
    <name evidence="1" type="ORF">D8674_030981</name>
</gene>
<name>A0A5N5F017_9ROSA</name>
<reference evidence="2" key="2">
    <citation type="submission" date="2019-10" db="EMBL/GenBank/DDBJ databases">
        <title>A de novo genome assembly of a pear dwarfing rootstock.</title>
        <authorList>
            <person name="Wang F."/>
            <person name="Wang J."/>
            <person name="Li S."/>
            <person name="Zhang Y."/>
            <person name="Fang M."/>
            <person name="Ma L."/>
            <person name="Zhao Y."/>
            <person name="Jiang S."/>
        </authorList>
    </citation>
    <scope>NUCLEOTIDE SEQUENCE [LARGE SCALE GENOMIC DNA]</scope>
</reference>
<reference evidence="1 2" key="1">
    <citation type="submission" date="2019-09" db="EMBL/GenBank/DDBJ databases">
        <authorList>
            <person name="Ou C."/>
        </authorList>
    </citation>
    <scope>NUCLEOTIDE SEQUENCE [LARGE SCALE GENOMIC DNA]</scope>
    <source>
        <strain evidence="1">S2</strain>
        <tissue evidence="1">Leaf</tissue>
    </source>
</reference>
<sequence>MESIDRTQKRKRDKQPNVSGTIVLLLYWLCDHTPIVKPIEGKEKQLANSSEVFGSSIVLVVLHEKIYKEANENLEVKLILHILLCKT</sequence>
<dbReference type="EMBL" id="SMOL01000781">
    <property type="protein sequence ID" value="KAB2595531.1"/>
    <property type="molecule type" value="Genomic_DNA"/>
</dbReference>
<dbReference type="AlphaFoldDB" id="A0A5N5F017"/>
<evidence type="ECO:0000313" key="1">
    <source>
        <dbReference type="EMBL" id="KAB2595531.1"/>
    </source>
</evidence>
<protein>
    <submittedName>
        <fullName evidence="1">Uncharacterized protein</fullName>
    </submittedName>
</protein>
<comment type="caution">
    <text evidence="1">The sequence shown here is derived from an EMBL/GenBank/DDBJ whole genome shotgun (WGS) entry which is preliminary data.</text>
</comment>
<reference evidence="1 2" key="3">
    <citation type="submission" date="2019-11" db="EMBL/GenBank/DDBJ databases">
        <title>A de novo genome assembly of a pear dwarfing rootstock.</title>
        <authorList>
            <person name="Wang F."/>
            <person name="Wang J."/>
            <person name="Li S."/>
            <person name="Zhang Y."/>
            <person name="Fang M."/>
            <person name="Ma L."/>
            <person name="Zhao Y."/>
            <person name="Jiang S."/>
        </authorList>
    </citation>
    <scope>NUCLEOTIDE SEQUENCE [LARGE SCALE GENOMIC DNA]</scope>
    <source>
        <strain evidence="1">S2</strain>
        <tissue evidence="1">Leaf</tissue>
    </source>
</reference>
<proteinExistence type="predicted"/>
<accession>A0A5N5F017</accession>
<organism evidence="1 2">
    <name type="scientific">Pyrus ussuriensis x Pyrus communis</name>
    <dbReference type="NCBI Taxonomy" id="2448454"/>
    <lineage>
        <taxon>Eukaryota</taxon>
        <taxon>Viridiplantae</taxon>
        <taxon>Streptophyta</taxon>
        <taxon>Embryophyta</taxon>
        <taxon>Tracheophyta</taxon>
        <taxon>Spermatophyta</taxon>
        <taxon>Magnoliopsida</taxon>
        <taxon>eudicotyledons</taxon>
        <taxon>Gunneridae</taxon>
        <taxon>Pentapetalae</taxon>
        <taxon>rosids</taxon>
        <taxon>fabids</taxon>
        <taxon>Rosales</taxon>
        <taxon>Rosaceae</taxon>
        <taxon>Amygdaloideae</taxon>
        <taxon>Maleae</taxon>
        <taxon>Pyrus</taxon>
    </lineage>
</organism>
<dbReference type="Proteomes" id="UP000327157">
    <property type="component" value="Chromosome 7"/>
</dbReference>